<dbReference type="OrthoDB" id="378594at2759"/>
<feature type="region of interest" description="Disordered" evidence="1">
    <location>
        <begin position="175"/>
        <end position="224"/>
    </location>
</feature>
<evidence type="ECO:0000313" key="2">
    <source>
        <dbReference type="EMBL" id="SBT75734.1"/>
    </source>
</evidence>
<evidence type="ECO:0000256" key="1">
    <source>
        <dbReference type="SAM" id="MobiDB-lite"/>
    </source>
</evidence>
<accession>A0A1C3KNX5</accession>
<feature type="compositionally biased region" description="Basic and acidic residues" evidence="1">
    <location>
        <begin position="200"/>
        <end position="211"/>
    </location>
</feature>
<dbReference type="EMBL" id="LT594508">
    <property type="protein sequence ID" value="SBT75734.1"/>
    <property type="molecule type" value="Genomic_DNA"/>
</dbReference>
<sequence length="567" mass="64849">MSLRDREGKVYKPGNNSCEQKKKKIIKTIPLMTNLAKNNETNEKMSNVLCTNKVDENTIDTKKKYYLDNVDKTLLKNDINCISYAYKRLSYKNAPKKIGRYDYDGNGKDGCDSVLELMSIDKKKRKNLKAHAHHGGSDGGKGGDSDDDKSIQSLIYDTFVNKNLKVRTGLPPRACDNVKMKNASKSRAKDVNRRVGMSNRDGKSGKGDKHVGGPSSCAQGKGNSLRQTVNNRYNKYAHNLTAETIEKEHAEASSQVTETNEELNSVHNDSTFLYEKIRLERENKKNDVSTQTSVLYEEEELKRFAKYLSKKIMNEAIIQITYDQNVKQIDIKKKKICINDQANKKTYSHLVGYQEDNLSVLNKKGGDSLSNYLGIFNKMNVFSCARNIINSLTHHNVAYVQERNAQKKAEEIELKNDIAKILLKNTIAFLATEKIVSFIAEELVEESLLSKCMLSRKDALIINRNVHDEIISKYERRKMERGHFLFVLTNERARVNIPLRVKDNMSLEDVLKKIKVHLSKKFYHLKGEYNINRVFIKKNGIKISSIKELFMAECNKFDICLGKRRSS</sequence>
<name>A0A1C3KNX5_PLAOA</name>
<proteinExistence type="predicted"/>
<dbReference type="VEuPathDB" id="PlasmoDB:PocGH01_04024500"/>
<organism evidence="2 3">
    <name type="scientific">Plasmodium ovale</name>
    <name type="common">malaria parasite P. ovale</name>
    <dbReference type="NCBI Taxonomy" id="36330"/>
    <lineage>
        <taxon>Eukaryota</taxon>
        <taxon>Sar</taxon>
        <taxon>Alveolata</taxon>
        <taxon>Apicomplexa</taxon>
        <taxon>Aconoidasida</taxon>
        <taxon>Haemosporida</taxon>
        <taxon>Plasmodiidae</taxon>
        <taxon>Plasmodium</taxon>
        <taxon>Plasmodium (Plasmodium)</taxon>
    </lineage>
</organism>
<dbReference type="AlphaFoldDB" id="A0A1C3KNX5"/>
<protein>
    <submittedName>
        <fullName evidence="2">Uncharacterized protein</fullName>
    </submittedName>
</protein>
<reference evidence="2 3" key="1">
    <citation type="submission" date="2016-06" db="EMBL/GenBank/DDBJ databases">
        <authorList>
            <consortium name="Pathogen Informatics"/>
        </authorList>
    </citation>
    <scope>NUCLEOTIDE SEQUENCE [LARGE SCALE GENOMIC DNA]</scope>
    <source>
        <strain evidence="2">PowCR01</strain>
    </source>
</reference>
<evidence type="ECO:0000313" key="3">
    <source>
        <dbReference type="Proteomes" id="UP000243200"/>
    </source>
</evidence>
<dbReference type="VEuPathDB" id="PlasmoDB:POWCR01_040020100"/>
<dbReference type="Proteomes" id="UP000243200">
    <property type="component" value="Chromosome 4"/>
</dbReference>
<gene>
    <name evidence="2" type="primary">PowCR01_040020100</name>
    <name evidence="2" type="ORF">POWCR01_040020100</name>
</gene>